<feature type="transmembrane region" description="Helical" evidence="1">
    <location>
        <begin position="355"/>
        <end position="378"/>
    </location>
</feature>
<feature type="transmembrane region" description="Helical" evidence="1">
    <location>
        <begin position="310"/>
        <end position="335"/>
    </location>
</feature>
<name>A0ABU7RP25_9ACTN</name>
<feature type="transmembrane region" description="Helical" evidence="1">
    <location>
        <begin position="431"/>
        <end position="451"/>
    </location>
</feature>
<feature type="transmembrane region" description="Helical" evidence="1">
    <location>
        <begin position="390"/>
        <end position="410"/>
    </location>
</feature>
<dbReference type="InterPro" id="IPR050250">
    <property type="entry name" value="Macrolide_Exporter_MacB"/>
</dbReference>
<dbReference type="PANTHER" id="PTHR30572">
    <property type="entry name" value="MEMBRANE COMPONENT OF TRANSPORTER-RELATED"/>
    <property type="match status" value="1"/>
</dbReference>
<dbReference type="RefSeq" id="WP_331213372.1">
    <property type="nucleotide sequence ID" value="NZ_JAZGQK010000006.1"/>
</dbReference>
<feature type="transmembrane region" description="Helical" evidence="1">
    <location>
        <begin position="514"/>
        <end position="538"/>
    </location>
</feature>
<feature type="transmembrane region" description="Helical" evidence="1">
    <location>
        <begin position="778"/>
        <end position="808"/>
    </location>
</feature>
<sequence length="917" mass="96010">MNGSAGARPRLPGPLRRLRVFAGHLGLLAALGLVAAFLVAGAPRLANQYADDGLGQDVSGLPYQVRDLLFSPSDRRAEPLRPTEAADQLDPIREGLAAPLSGLVERQWFAGQVGPKDLAVSGDTPVLSGSCRPSLSLRGQPGLERLVTMVEGHWPASQGSAVEVAVSREAADAIGLRVGERITLTGQGFVVASVPVRLVGIYQPVDPTAPDWDGVTFAPIPCPDPTAGMTWQAPLLTDLPGLSAAAAKLPTDYVWRYRIDAQRLTTAEIPTLLTAVGQARRPMSDVAPRLVTGLDSALLTFDSQLRAVQALLAVVQAGILATVLGLIVLAARLAVERRREELTLIRARGGAVSTIGGRTLCEAVLVLPLAVLVGWALGSRVPGRPSGVELPLLVALGVGTTLAVPVLAMLGQRGVNYLGQRRDLVRHRPTVRRITGEALVLLLAVLGVVLLRRRGLSQSSGVDPYLASVPVLLAVAAALIALRLVPWPLRLLGRLAARARTVVPFIGLARAGRAAPVTVFPAAILVVAIATGVFTSVVTSTIAEARDQVSNQEVGADARVVSNTYTVDETPGRLAALPGVTAVSAVAVESGQPLRARNPDGTGGRPLGQAQILVMDGPSLARVLERSGIDTKLPAAFTRPGRIDGPVPAVVSPDVAEDLAHDEVSEVITDVQGRRYAFTVDTVTKSFPGLPVDARRFVILPWQALPVPDFQPVRASQFLVAGDGVPAAALGETVEAGQREYLAGLFGQPEDKVTTFPVTVTTWQEHRRTLERSGVNRLLSFTFGTGVAGAVALALLAVGFAVLAEAPARGRVLSRLRTMGLSGREGRGLLVYELVPLVAVAVLAGGLVGVLLPRLLGPALGLAGFTGGLPARVHVDPLLVVGVLLLVVAALVTALGIESLVNRRMRLGKVLRLGEEN</sequence>
<evidence type="ECO:0000313" key="3">
    <source>
        <dbReference type="Proteomes" id="UP001332243"/>
    </source>
</evidence>
<protein>
    <submittedName>
        <fullName evidence="2">FtsX-like permease family protein</fullName>
    </submittedName>
</protein>
<organism evidence="2 3">
    <name type="scientific">Plantactinospora sonchi</name>
    <dbReference type="NCBI Taxonomy" id="1544735"/>
    <lineage>
        <taxon>Bacteria</taxon>
        <taxon>Bacillati</taxon>
        <taxon>Actinomycetota</taxon>
        <taxon>Actinomycetes</taxon>
        <taxon>Micromonosporales</taxon>
        <taxon>Micromonosporaceae</taxon>
        <taxon>Plantactinospora</taxon>
    </lineage>
</organism>
<comment type="caution">
    <text evidence="2">The sequence shown here is derived from an EMBL/GenBank/DDBJ whole genome shotgun (WGS) entry which is preliminary data.</text>
</comment>
<reference evidence="2 3" key="1">
    <citation type="submission" date="2024-01" db="EMBL/GenBank/DDBJ databases">
        <title>Genome insights into Plantactinospora sonchi sp. nov.</title>
        <authorList>
            <person name="Wang L."/>
        </authorList>
    </citation>
    <scope>NUCLEOTIDE SEQUENCE [LARGE SCALE GENOMIC DNA]</scope>
    <source>
        <strain evidence="2 3">NEAU-QY2</strain>
    </source>
</reference>
<dbReference type="PANTHER" id="PTHR30572:SF4">
    <property type="entry name" value="ABC TRANSPORTER PERMEASE YTRF"/>
    <property type="match status" value="1"/>
</dbReference>
<keyword evidence="1" id="KW-0472">Membrane</keyword>
<evidence type="ECO:0000313" key="2">
    <source>
        <dbReference type="EMBL" id="MEE6258247.1"/>
    </source>
</evidence>
<gene>
    <name evidence="2" type="ORF">V1633_07045</name>
</gene>
<proteinExistence type="predicted"/>
<keyword evidence="1" id="KW-1133">Transmembrane helix</keyword>
<feature type="transmembrane region" description="Helical" evidence="1">
    <location>
        <begin position="878"/>
        <end position="897"/>
    </location>
</feature>
<evidence type="ECO:0000256" key="1">
    <source>
        <dbReference type="SAM" id="Phobius"/>
    </source>
</evidence>
<keyword evidence="3" id="KW-1185">Reference proteome</keyword>
<feature type="transmembrane region" description="Helical" evidence="1">
    <location>
        <begin position="21"/>
        <end position="42"/>
    </location>
</feature>
<keyword evidence="1" id="KW-0812">Transmembrane</keyword>
<dbReference type="EMBL" id="JAZGQK010000006">
    <property type="protein sequence ID" value="MEE6258247.1"/>
    <property type="molecule type" value="Genomic_DNA"/>
</dbReference>
<dbReference type="Proteomes" id="UP001332243">
    <property type="component" value="Unassembled WGS sequence"/>
</dbReference>
<accession>A0ABU7RP25</accession>
<feature type="transmembrane region" description="Helical" evidence="1">
    <location>
        <begin position="471"/>
        <end position="493"/>
    </location>
</feature>
<feature type="transmembrane region" description="Helical" evidence="1">
    <location>
        <begin position="829"/>
        <end position="852"/>
    </location>
</feature>